<dbReference type="RefSeq" id="WP_106069784.1">
    <property type="nucleotide sequence ID" value="NZ_CAACYH010000004.1"/>
</dbReference>
<keyword evidence="8 16" id="KW-0472">Membrane</keyword>
<dbReference type="GO" id="GO:0008955">
    <property type="term" value="F:peptidoglycan glycosyltransferase activity"/>
    <property type="evidence" value="ECO:0007669"/>
    <property type="project" value="UniProtKB-EC"/>
</dbReference>
<dbReference type="GO" id="GO:0008360">
    <property type="term" value="P:regulation of cell shape"/>
    <property type="evidence" value="ECO:0007669"/>
    <property type="project" value="UniProtKB-KW"/>
</dbReference>
<keyword evidence="5" id="KW-0133">Cell shape</keyword>
<evidence type="ECO:0000256" key="16">
    <source>
        <dbReference type="SAM" id="Phobius"/>
    </source>
</evidence>
<reference evidence="18 20" key="1">
    <citation type="submission" date="2019-02" db="EMBL/GenBank/DDBJ databases">
        <authorList>
            <consortium name="Pathogen Informatics"/>
        </authorList>
    </citation>
    <scope>NUCLEOTIDE SEQUENCE [LARGE SCALE GENOMIC DNA]</scope>
    <source>
        <strain evidence="18 20">3012STDY7078512</strain>
    </source>
</reference>
<keyword evidence="6" id="KW-0573">Peptidoglycan synthesis</keyword>
<evidence type="ECO:0000256" key="4">
    <source>
        <dbReference type="ARBA" id="ARBA00022692"/>
    </source>
</evidence>
<evidence type="ECO:0000256" key="12">
    <source>
        <dbReference type="ARBA" id="ARBA00041185"/>
    </source>
</evidence>
<comment type="subcellular location">
    <subcellularLocation>
        <location evidence="1">Membrane</location>
        <topology evidence="1">Multi-pass membrane protein</topology>
    </subcellularLocation>
</comment>
<evidence type="ECO:0000256" key="5">
    <source>
        <dbReference type="ARBA" id="ARBA00022960"/>
    </source>
</evidence>
<evidence type="ECO:0000256" key="14">
    <source>
        <dbReference type="ARBA" id="ARBA00044770"/>
    </source>
</evidence>
<dbReference type="OrthoDB" id="9812661at2"/>
<organism evidence="17 19">
    <name type="scientific">Prevotella heparinolytica</name>
    <dbReference type="NCBI Taxonomy" id="28113"/>
    <lineage>
        <taxon>Bacteria</taxon>
        <taxon>Pseudomonadati</taxon>
        <taxon>Bacteroidota</taxon>
        <taxon>Bacteroidia</taxon>
        <taxon>Bacteroidales</taxon>
        <taxon>Bacteroidaceae</taxon>
        <taxon>Bacteroides</taxon>
    </lineage>
</organism>
<evidence type="ECO:0000256" key="2">
    <source>
        <dbReference type="ARBA" id="ARBA00022676"/>
    </source>
</evidence>
<keyword evidence="3" id="KW-0808">Transferase</keyword>
<dbReference type="PANTHER" id="PTHR30474:SF2">
    <property type="entry name" value="PEPTIDOGLYCAN GLYCOSYLTRANSFERASE FTSW-RELATED"/>
    <property type="match status" value="1"/>
</dbReference>
<name>A0A2R3MT31_9BACE</name>
<evidence type="ECO:0000313" key="18">
    <source>
        <dbReference type="EMBL" id="VFB13291.1"/>
    </source>
</evidence>
<dbReference type="GO" id="GO:0032153">
    <property type="term" value="C:cell division site"/>
    <property type="evidence" value="ECO:0007669"/>
    <property type="project" value="TreeGrafter"/>
</dbReference>
<evidence type="ECO:0000256" key="6">
    <source>
        <dbReference type="ARBA" id="ARBA00022984"/>
    </source>
</evidence>
<protein>
    <recommendedName>
        <fullName evidence="12">Probable peptidoglycan glycosyltransferase FtsW</fullName>
        <ecNumber evidence="14">2.4.99.28</ecNumber>
    </recommendedName>
    <alternativeName>
        <fullName evidence="13">Cell division protein FtsW</fullName>
    </alternativeName>
    <alternativeName>
        <fullName evidence="10">Cell wall polymerase</fullName>
    </alternativeName>
    <alternativeName>
        <fullName evidence="9">Peptidoglycan polymerase</fullName>
    </alternativeName>
</protein>
<dbReference type="EMBL" id="SLXB01000001">
    <property type="protein sequence ID" value="TCO96513.1"/>
    <property type="molecule type" value="Genomic_DNA"/>
</dbReference>
<evidence type="ECO:0000256" key="13">
    <source>
        <dbReference type="ARBA" id="ARBA00041418"/>
    </source>
</evidence>
<dbReference type="AlphaFoldDB" id="A0A2R3MT31"/>
<evidence type="ECO:0000256" key="3">
    <source>
        <dbReference type="ARBA" id="ARBA00022679"/>
    </source>
</evidence>
<evidence type="ECO:0000313" key="19">
    <source>
        <dbReference type="Proteomes" id="UP000295600"/>
    </source>
</evidence>
<feature type="transmembrane region" description="Helical" evidence="16">
    <location>
        <begin position="370"/>
        <end position="388"/>
    </location>
</feature>
<feature type="transmembrane region" description="Helical" evidence="16">
    <location>
        <begin position="287"/>
        <end position="313"/>
    </location>
</feature>
<feature type="transmembrane region" description="Helical" evidence="16">
    <location>
        <begin position="325"/>
        <end position="350"/>
    </location>
</feature>
<keyword evidence="4 16" id="KW-0812">Transmembrane</keyword>
<dbReference type="GO" id="GO:0005886">
    <property type="term" value="C:plasma membrane"/>
    <property type="evidence" value="ECO:0007669"/>
    <property type="project" value="TreeGrafter"/>
</dbReference>
<keyword evidence="7 16" id="KW-1133">Transmembrane helix</keyword>
<proteinExistence type="inferred from homology"/>
<gene>
    <name evidence="18" type="primary">ftsW</name>
    <name evidence="17" type="ORF">EV202_101286</name>
    <name evidence="18" type="ORF">NCTC7812_00813</name>
</gene>
<evidence type="ECO:0000256" key="7">
    <source>
        <dbReference type="ARBA" id="ARBA00022989"/>
    </source>
</evidence>
<feature type="transmembrane region" description="Helical" evidence="16">
    <location>
        <begin position="75"/>
        <end position="98"/>
    </location>
</feature>
<evidence type="ECO:0000313" key="20">
    <source>
        <dbReference type="Proteomes" id="UP000396835"/>
    </source>
</evidence>
<dbReference type="GeneID" id="94548871"/>
<feature type="transmembrane region" description="Helical" evidence="16">
    <location>
        <begin position="190"/>
        <end position="210"/>
    </location>
</feature>
<sequence length="438" mass="47700">MDLLRSIFKGDKVIWIIFLFLCLISIIEVFSAASTLTYKSGDHWGPITQHSILLMVGAVIVVLVHNIPYKWFQVFPIPLLAISCLLLAIVMATGFFTGDRVNGAARWMSFMGIQFQPSEIAKMAVIIATASILARGQNEDGANPKAFKRIMLITCLVCGLILPENYSTGMLLFGTVYLMMFIGRVPAKKLIILGGGILAFIVLFVTFLLATPNDTLEKIPMGHRFTTVKSRIADFSGKEEIPAAKFDIDGDGQVAHARIAVATSNLIGKGPGNSVQRDFLSQAFSDFIYAIIIEELGLLGGFFVVFLYICLLIRVGRIAKKCDRTFPAFLIIGIGLLLVTQALFNMMVAVGLAPVTGQPLPLISKGGTSTFINCAYIGMILSVSRYTAKLEEQRLHDAQIPMLIDTGDIGNQASTTISDAQTAADPTAEMLNRDAEFK</sequence>
<dbReference type="EMBL" id="CAACYH010000004">
    <property type="protein sequence ID" value="VFB13291.1"/>
    <property type="molecule type" value="Genomic_DNA"/>
</dbReference>
<comment type="similarity">
    <text evidence="11">Belongs to the SEDS family. FtsW subfamily.</text>
</comment>
<feature type="transmembrane region" description="Helical" evidence="16">
    <location>
        <begin position="50"/>
        <end position="69"/>
    </location>
</feature>
<dbReference type="InterPro" id="IPR001182">
    <property type="entry name" value="FtsW/RodA"/>
</dbReference>
<evidence type="ECO:0000256" key="1">
    <source>
        <dbReference type="ARBA" id="ARBA00004141"/>
    </source>
</evidence>
<dbReference type="Proteomes" id="UP000396835">
    <property type="component" value="Unassembled WGS sequence"/>
</dbReference>
<evidence type="ECO:0000256" key="9">
    <source>
        <dbReference type="ARBA" id="ARBA00032370"/>
    </source>
</evidence>
<accession>A0A2R3MT31</accession>
<reference evidence="17 19" key="2">
    <citation type="submission" date="2019-03" db="EMBL/GenBank/DDBJ databases">
        <title>Genomic Encyclopedia of Type Strains, Phase IV (KMG-IV): sequencing the most valuable type-strain genomes for metagenomic binning, comparative biology and taxonomic classification.</title>
        <authorList>
            <person name="Goeker M."/>
        </authorList>
    </citation>
    <scope>NUCLEOTIDE SEQUENCE [LARGE SCALE GENOMIC DNA]</scope>
    <source>
        <strain evidence="17 19">DSM 23917</strain>
    </source>
</reference>
<dbReference type="Pfam" id="PF01098">
    <property type="entry name" value="FTSW_RODA_SPOVE"/>
    <property type="match status" value="1"/>
</dbReference>
<feature type="transmembrane region" description="Helical" evidence="16">
    <location>
        <begin position="119"/>
        <end position="138"/>
    </location>
</feature>
<evidence type="ECO:0000256" key="10">
    <source>
        <dbReference type="ARBA" id="ARBA00033270"/>
    </source>
</evidence>
<evidence type="ECO:0000256" key="15">
    <source>
        <dbReference type="ARBA" id="ARBA00049902"/>
    </source>
</evidence>
<dbReference type="GO" id="GO:0009252">
    <property type="term" value="P:peptidoglycan biosynthetic process"/>
    <property type="evidence" value="ECO:0007669"/>
    <property type="project" value="UniProtKB-KW"/>
</dbReference>
<keyword evidence="17" id="KW-0131">Cell cycle</keyword>
<dbReference type="EC" id="2.4.99.28" evidence="14"/>
<dbReference type="GO" id="GO:0051301">
    <property type="term" value="P:cell division"/>
    <property type="evidence" value="ECO:0007669"/>
    <property type="project" value="UniProtKB-KW"/>
</dbReference>
<comment type="catalytic activity">
    <reaction evidence="15">
        <text>[GlcNAc-(1-&gt;4)-Mur2Ac(oyl-L-Ala-gamma-D-Glu-L-Lys-D-Ala-D-Ala)](n)-di-trans,octa-cis-undecaprenyl diphosphate + beta-D-GlcNAc-(1-&gt;4)-Mur2Ac(oyl-L-Ala-gamma-D-Glu-L-Lys-D-Ala-D-Ala)-di-trans,octa-cis-undecaprenyl diphosphate = [GlcNAc-(1-&gt;4)-Mur2Ac(oyl-L-Ala-gamma-D-Glu-L-Lys-D-Ala-D-Ala)](n+1)-di-trans,octa-cis-undecaprenyl diphosphate + di-trans,octa-cis-undecaprenyl diphosphate + H(+)</text>
        <dbReference type="Rhea" id="RHEA:23708"/>
        <dbReference type="Rhea" id="RHEA-COMP:9602"/>
        <dbReference type="Rhea" id="RHEA-COMP:9603"/>
        <dbReference type="ChEBI" id="CHEBI:15378"/>
        <dbReference type="ChEBI" id="CHEBI:58405"/>
        <dbReference type="ChEBI" id="CHEBI:60033"/>
        <dbReference type="ChEBI" id="CHEBI:78435"/>
        <dbReference type="EC" id="2.4.99.28"/>
    </reaction>
</comment>
<feature type="transmembrane region" description="Helical" evidence="16">
    <location>
        <begin position="150"/>
        <end position="178"/>
    </location>
</feature>
<keyword evidence="17" id="KW-0132">Cell division</keyword>
<dbReference type="PANTHER" id="PTHR30474">
    <property type="entry name" value="CELL CYCLE PROTEIN"/>
    <property type="match status" value="1"/>
</dbReference>
<dbReference type="Proteomes" id="UP000295600">
    <property type="component" value="Unassembled WGS sequence"/>
</dbReference>
<evidence type="ECO:0000313" key="17">
    <source>
        <dbReference type="EMBL" id="TCO96513.1"/>
    </source>
</evidence>
<keyword evidence="2" id="KW-0328">Glycosyltransferase</keyword>
<dbReference type="GO" id="GO:0015648">
    <property type="term" value="F:lipid-linked peptidoglycan transporter activity"/>
    <property type="evidence" value="ECO:0007669"/>
    <property type="project" value="TreeGrafter"/>
</dbReference>
<evidence type="ECO:0000256" key="8">
    <source>
        <dbReference type="ARBA" id="ARBA00023136"/>
    </source>
</evidence>
<dbReference type="KEGG" id="bhf:C3V43_10595"/>
<evidence type="ECO:0000256" key="11">
    <source>
        <dbReference type="ARBA" id="ARBA00038053"/>
    </source>
</evidence>
<feature type="transmembrane region" description="Helical" evidence="16">
    <location>
        <begin position="13"/>
        <end position="38"/>
    </location>
</feature>